<dbReference type="EMBL" id="BT068057">
    <property type="protein sequence ID" value="ACN34954.1"/>
    <property type="molecule type" value="mRNA"/>
</dbReference>
<proteinExistence type="evidence at transcript level"/>
<reference evidence="1" key="1">
    <citation type="journal article" date="2009" name="PLoS Genet.">
        <title>Sequencing, mapping, and analysis of 27,455 maize full-length cDNAs.</title>
        <authorList>
            <person name="Soderlund C."/>
            <person name="Descour A."/>
            <person name="Kudrna D."/>
            <person name="Bomhoff M."/>
            <person name="Boyd L."/>
            <person name="Currie J."/>
            <person name="Angelova A."/>
            <person name="Collura K."/>
            <person name="Wissotski M."/>
            <person name="Ashley E."/>
            <person name="Morrow D."/>
            <person name="Fernandes J."/>
            <person name="Walbot V."/>
            <person name="Yu Y."/>
        </authorList>
    </citation>
    <scope>NUCLEOTIDE SEQUENCE</scope>
    <source>
        <strain evidence="1">B73</strain>
    </source>
</reference>
<reference evidence="1" key="2">
    <citation type="submission" date="2012-06" db="EMBL/GenBank/DDBJ databases">
        <authorList>
            <person name="Yu Y."/>
            <person name="Currie J."/>
            <person name="Lomeli R."/>
            <person name="Angelova A."/>
            <person name="Collura K."/>
            <person name="Wissotski M."/>
            <person name="Campos D."/>
            <person name="Kudrna D."/>
            <person name="Golser W."/>
            <person name="Ashely E."/>
            <person name="Descour A."/>
            <person name="Fernandes J."/>
            <person name="Soderlund C."/>
            <person name="Walbot V."/>
        </authorList>
    </citation>
    <scope>NUCLEOTIDE SEQUENCE</scope>
    <source>
        <strain evidence="1">B73</strain>
    </source>
</reference>
<organism evidence="1">
    <name type="scientific">Zea mays</name>
    <name type="common">Maize</name>
    <dbReference type="NCBI Taxonomy" id="4577"/>
    <lineage>
        <taxon>Eukaryota</taxon>
        <taxon>Viridiplantae</taxon>
        <taxon>Streptophyta</taxon>
        <taxon>Embryophyta</taxon>
        <taxon>Tracheophyta</taxon>
        <taxon>Spermatophyta</taxon>
        <taxon>Magnoliopsida</taxon>
        <taxon>Liliopsida</taxon>
        <taxon>Poales</taxon>
        <taxon>Poaceae</taxon>
        <taxon>PACMAD clade</taxon>
        <taxon>Panicoideae</taxon>
        <taxon>Andropogonodae</taxon>
        <taxon>Andropogoneae</taxon>
        <taxon>Tripsacinae</taxon>
        <taxon>Zea</taxon>
    </lineage>
</organism>
<evidence type="ECO:0000313" key="1">
    <source>
        <dbReference type="EMBL" id="ACN34954.1"/>
    </source>
</evidence>
<protein>
    <submittedName>
        <fullName evidence="1">Uncharacterized protein</fullName>
    </submittedName>
</protein>
<sequence>MVKPLASNLTVHSWPPYPGSYSEFAIECASVLDDQGLLNIVLTVKVFLGKGKQAWRRHAQAPRWHLSEVRG</sequence>
<name>C0PID8_MAIZE</name>
<accession>C0PID8</accession>
<dbReference type="AlphaFoldDB" id="C0PID8"/>